<dbReference type="InterPro" id="IPR028375">
    <property type="entry name" value="KA1/Ssp2_C"/>
</dbReference>
<dbReference type="InterPro" id="IPR049020">
    <property type="entry name" value="PRKAA1/2_AID"/>
</dbReference>
<feature type="domain" description="AMPK C-terminal adenylate sensor" evidence="11">
    <location>
        <begin position="106"/>
        <end position="130"/>
    </location>
</feature>
<accession>A0A0L0FKW8</accession>
<sequence length="194" mass="21604">VDLVCAKMGVEREEMLHAIHTAGDNDALKIAYNLVRDSQRMKELSESKHDGDGDRGMFTDAERKQHEKPSDGMAPLEELPTMGMYISQSKTGVSAQPVSRSTKKSRWHLGIRSRSQPYDVMSEVYRAMKSVDLLKVSLQLYKVDDRHFLLDFKNLGQSAGEKETYENSGSVAMGFFELCAILIRELAVGGGGSK</sequence>
<dbReference type="Proteomes" id="UP000054560">
    <property type="component" value="Unassembled WGS sequence"/>
</dbReference>
<proteinExistence type="predicted"/>
<dbReference type="EC" id="2.7.11.1" evidence="1"/>
<keyword evidence="5" id="KW-0547">Nucleotide-binding</keyword>
<dbReference type="Gene3D" id="3.30.310.80">
    <property type="entry name" value="Kinase associated domain 1, KA1"/>
    <property type="match status" value="2"/>
</dbReference>
<comment type="catalytic activity">
    <reaction evidence="9">
        <text>L-seryl-[protein] + ATP = O-phospho-L-seryl-[protein] + ADP + H(+)</text>
        <dbReference type="Rhea" id="RHEA:17989"/>
        <dbReference type="Rhea" id="RHEA-COMP:9863"/>
        <dbReference type="Rhea" id="RHEA-COMP:11604"/>
        <dbReference type="ChEBI" id="CHEBI:15378"/>
        <dbReference type="ChEBI" id="CHEBI:29999"/>
        <dbReference type="ChEBI" id="CHEBI:30616"/>
        <dbReference type="ChEBI" id="CHEBI:83421"/>
        <dbReference type="ChEBI" id="CHEBI:456216"/>
        <dbReference type="EC" id="2.7.11.1"/>
    </reaction>
</comment>
<organism evidence="13 14">
    <name type="scientific">Sphaeroforma arctica JP610</name>
    <dbReference type="NCBI Taxonomy" id="667725"/>
    <lineage>
        <taxon>Eukaryota</taxon>
        <taxon>Ichthyosporea</taxon>
        <taxon>Ichthyophonida</taxon>
        <taxon>Sphaeroforma</taxon>
    </lineage>
</organism>
<evidence type="ECO:0000256" key="1">
    <source>
        <dbReference type="ARBA" id="ARBA00012513"/>
    </source>
</evidence>
<keyword evidence="4" id="KW-0808">Transferase</keyword>
<dbReference type="GO" id="GO:0005524">
    <property type="term" value="F:ATP binding"/>
    <property type="evidence" value="ECO:0007669"/>
    <property type="project" value="UniProtKB-KW"/>
</dbReference>
<dbReference type="GO" id="GO:0005737">
    <property type="term" value="C:cytoplasm"/>
    <property type="evidence" value="ECO:0007669"/>
    <property type="project" value="UniProtKB-ARBA"/>
</dbReference>
<feature type="region of interest" description="Disordered" evidence="10">
    <location>
        <begin position="41"/>
        <end position="76"/>
    </location>
</feature>
<evidence type="ECO:0000256" key="2">
    <source>
        <dbReference type="ARBA" id="ARBA00022527"/>
    </source>
</evidence>
<evidence type="ECO:0000256" key="4">
    <source>
        <dbReference type="ARBA" id="ARBA00022679"/>
    </source>
</evidence>
<evidence type="ECO:0000256" key="5">
    <source>
        <dbReference type="ARBA" id="ARBA00022741"/>
    </source>
</evidence>
<reference evidence="13 14" key="1">
    <citation type="submission" date="2011-02" db="EMBL/GenBank/DDBJ databases">
        <title>The Genome Sequence of Sphaeroforma arctica JP610.</title>
        <authorList>
            <consortium name="The Broad Institute Genome Sequencing Platform"/>
            <person name="Russ C."/>
            <person name="Cuomo C."/>
            <person name="Young S.K."/>
            <person name="Zeng Q."/>
            <person name="Gargeya S."/>
            <person name="Alvarado L."/>
            <person name="Berlin A."/>
            <person name="Chapman S.B."/>
            <person name="Chen Z."/>
            <person name="Freedman E."/>
            <person name="Gellesch M."/>
            <person name="Goldberg J."/>
            <person name="Griggs A."/>
            <person name="Gujja S."/>
            <person name="Heilman E."/>
            <person name="Heiman D."/>
            <person name="Howarth C."/>
            <person name="Mehta T."/>
            <person name="Neiman D."/>
            <person name="Pearson M."/>
            <person name="Roberts A."/>
            <person name="Saif S."/>
            <person name="Shea T."/>
            <person name="Shenoy N."/>
            <person name="Sisk P."/>
            <person name="Stolte C."/>
            <person name="Sykes S."/>
            <person name="White J."/>
            <person name="Yandava C."/>
            <person name="Burger G."/>
            <person name="Gray M.W."/>
            <person name="Holland P.W.H."/>
            <person name="King N."/>
            <person name="Lang F.B.F."/>
            <person name="Roger A.J."/>
            <person name="Ruiz-Trillo I."/>
            <person name="Haas B."/>
            <person name="Nusbaum C."/>
            <person name="Birren B."/>
        </authorList>
    </citation>
    <scope>NUCLEOTIDE SEQUENCE [LARGE SCALE GENOMIC DNA]</scope>
    <source>
        <strain evidence="13 14">JP610</strain>
    </source>
</reference>
<evidence type="ECO:0000259" key="11">
    <source>
        <dbReference type="Pfam" id="PF16579"/>
    </source>
</evidence>
<evidence type="ECO:0000256" key="9">
    <source>
        <dbReference type="ARBA" id="ARBA00048679"/>
    </source>
</evidence>
<feature type="non-terminal residue" evidence="13">
    <location>
        <position position="1"/>
    </location>
</feature>
<dbReference type="GO" id="GO:0004674">
    <property type="term" value="F:protein serine/threonine kinase activity"/>
    <property type="evidence" value="ECO:0007669"/>
    <property type="project" value="UniProtKB-KW"/>
</dbReference>
<dbReference type="CDD" id="cd12122">
    <property type="entry name" value="AMPKA_C"/>
    <property type="match status" value="1"/>
</dbReference>
<keyword evidence="14" id="KW-1185">Reference proteome</keyword>
<keyword evidence="7" id="KW-0067">ATP-binding</keyword>
<dbReference type="Gene3D" id="1.10.8.10">
    <property type="entry name" value="DNA helicase RuvA subunit, C-terminal domain"/>
    <property type="match status" value="1"/>
</dbReference>
<dbReference type="AlphaFoldDB" id="A0A0L0FKW8"/>
<feature type="compositionally biased region" description="Basic and acidic residues" evidence="10">
    <location>
        <begin position="41"/>
        <end position="70"/>
    </location>
</feature>
<evidence type="ECO:0000313" key="14">
    <source>
        <dbReference type="Proteomes" id="UP000054560"/>
    </source>
</evidence>
<dbReference type="OrthoDB" id="193931at2759"/>
<dbReference type="GeneID" id="25910619"/>
<dbReference type="Pfam" id="PF16579">
    <property type="entry name" value="AdenylateSensor"/>
    <property type="match status" value="1"/>
</dbReference>
<dbReference type="EMBL" id="KQ242737">
    <property type="protein sequence ID" value="KNC77420.1"/>
    <property type="molecule type" value="Genomic_DNA"/>
</dbReference>
<keyword evidence="2" id="KW-0723">Serine/threonine-protein kinase</keyword>
<feature type="domain" description="PRKAA1/2 autoinhibitory" evidence="12">
    <location>
        <begin position="4"/>
        <end position="41"/>
    </location>
</feature>
<dbReference type="RefSeq" id="XP_014151322.1">
    <property type="nucleotide sequence ID" value="XM_014295847.1"/>
</dbReference>
<protein>
    <recommendedName>
        <fullName evidence="1">non-specific serine/threonine protein kinase</fullName>
        <ecNumber evidence="1">2.7.11.1</ecNumber>
    </recommendedName>
</protein>
<comment type="catalytic activity">
    <reaction evidence="8">
        <text>L-threonyl-[protein] + ATP = O-phospho-L-threonyl-[protein] + ADP + H(+)</text>
        <dbReference type="Rhea" id="RHEA:46608"/>
        <dbReference type="Rhea" id="RHEA-COMP:11060"/>
        <dbReference type="Rhea" id="RHEA-COMP:11605"/>
        <dbReference type="ChEBI" id="CHEBI:15378"/>
        <dbReference type="ChEBI" id="CHEBI:30013"/>
        <dbReference type="ChEBI" id="CHEBI:30616"/>
        <dbReference type="ChEBI" id="CHEBI:61977"/>
        <dbReference type="ChEBI" id="CHEBI:456216"/>
        <dbReference type="EC" id="2.7.11.1"/>
    </reaction>
</comment>
<evidence type="ECO:0000259" key="12">
    <source>
        <dbReference type="Pfam" id="PF21147"/>
    </source>
</evidence>
<dbReference type="Pfam" id="PF21147">
    <property type="entry name" value="AMPK_alpha_AID"/>
    <property type="match status" value="1"/>
</dbReference>
<evidence type="ECO:0000313" key="13">
    <source>
        <dbReference type="EMBL" id="KNC77420.1"/>
    </source>
</evidence>
<dbReference type="SUPFAM" id="SSF103243">
    <property type="entry name" value="KA1-like"/>
    <property type="match status" value="1"/>
</dbReference>
<name>A0A0L0FKW8_9EUKA</name>
<evidence type="ECO:0000256" key="8">
    <source>
        <dbReference type="ARBA" id="ARBA00047899"/>
    </source>
</evidence>
<keyword evidence="6" id="KW-0418">Kinase</keyword>
<gene>
    <name evidence="13" type="ORF">SARC_10115</name>
</gene>
<evidence type="ECO:0000256" key="7">
    <source>
        <dbReference type="ARBA" id="ARBA00022840"/>
    </source>
</evidence>
<keyword evidence="3" id="KW-0597">Phosphoprotein</keyword>
<evidence type="ECO:0000256" key="6">
    <source>
        <dbReference type="ARBA" id="ARBA00022777"/>
    </source>
</evidence>
<evidence type="ECO:0000256" key="3">
    <source>
        <dbReference type="ARBA" id="ARBA00022553"/>
    </source>
</evidence>
<dbReference type="InterPro" id="IPR032270">
    <property type="entry name" value="AMPK_C"/>
</dbReference>
<evidence type="ECO:0000256" key="10">
    <source>
        <dbReference type="SAM" id="MobiDB-lite"/>
    </source>
</evidence>